<comment type="caution">
    <text evidence="4">The sequence shown here is derived from an EMBL/GenBank/DDBJ whole genome shotgun (WGS) entry which is preliminary data.</text>
</comment>
<evidence type="ECO:0000313" key="4">
    <source>
        <dbReference type="EMBL" id="NYI71644.1"/>
    </source>
</evidence>
<dbReference type="EMBL" id="JACBZS010000001">
    <property type="protein sequence ID" value="NYI71644.1"/>
    <property type="molecule type" value="Genomic_DNA"/>
</dbReference>
<dbReference type="InterPro" id="IPR001155">
    <property type="entry name" value="OxRdtase_FMN_N"/>
</dbReference>
<dbReference type="Gene3D" id="3.20.20.70">
    <property type="entry name" value="Aldolase class I"/>
    <property type="match status" value="1"/>
</dbReference>
<accession>A0A7Z0ILH1</accession>
<dbReference type="GO" id="GO:0016491">
    <property type="term" value="F:oxidoreductase activity"/>
    <property type="evidence" value="ECO:0007669"/>
    <property type="project" value="UniProtKB-KW"/>
</dbReference>
<proteinExistence type="predicted"/>
<sequence>MTLTEPTPTHADAGVDALFAPTELAGIALGNAFAMAPMTRFRSPGGVPGPDVAAYYRRRAAGGVGLIITEGILVDHPSAGAEDAAPRLERPAAEAGWRIVADQVHAAGSKIIAQLWHQGSEREGFDGGVAWTPSGVREDGSPAGRAATIADLDELISRYAAAAGAARRAGFDGVEVHAAHGYLLDEFLWRATNRRTDRYGGTPRNRARLVAEIVAAVRAEVGAGFPVGLRFSQFKERDFDAVIADHPDELAALLTPAVEAGVTLLHASARRFWRPAFDGSPRTLAGWGRELTGLPAIAVGSFGLSAASLADPERSLAAVARLREAGEFDALALGRPLLANPCWVNHVRRGELGALIDYSKEQEEVFA</sequence>
<dbReference type="Proteomes" id="UP000527616">
    <property type="component" value="Unassembled WGS sequence"/>
</dbReference>
<dbReference type="InterPro" id="IPR013785">
    <property type="entry name" value="Aldolase_TIM"/>
</dbReference>
<gene>
    <name evidence="4" type="ORF">GGQ54_002204</name>
</gene>
<reference evidence="4 5" key="1">
    <citation type="submission" date="2020-07" db="EMBL/GenBank/DDBJ databases">
        <title>Sequencing the genomes of 1000 actinobacteria strains.</title>
        <authorList>
            <person name="Klenk H.-P."/>
        </authorList>
    </citation>
    <scope>NUCLEOTIDE SEQUENCE [LARGE SCALE GENOMIC DNA]</scope>
    <source>
        <strain evidence="4 5">DSM 103164</strain>
    </source>
</reference>
<feature type="domain" description="NADH:flavin oxidoreductase/NADH oxidase N-terminal" evidence="3">
    <location>
        <begin position="18"/>
        <end position="350"/>
    </location>
</feature>
<evidence type="ECO:0000256" key="2">
    <source>
        <dbReference type="ARBA" id="ARBA00023002"/>
    </source>
</evidence>
<dbReference type="PANTHER" id="PTHR43656">
    <property type="entry name" value="BINDING OXIDOREDUCTASE, PUTATIVE (AFU_ORTHOLOGUE AFUA_2G08260)-RELATED"/>
    <property type="match status" value="1"/>
</dbReference>
<name>A0A7Z0ILH1_9ACTN</name>
<keyword evidence="5" id="KW-1185">Reference proteome</keyword>
<evidence type="ECO:0000313" key="5">
    <source>
        <dbReference type="Proteomes" id="UP000527616"/>
    </source>
</evidence>
<evidence type="ECO:0000259" key="3">
    <source>
        <dbReference type="Pfam" id="PF00724"/>
    </source>
</evidence>
<dbReference type="RefSeq" id="WP_179445443.1">
    <property type="nucleotide sequence ID" value="NZ_JACBZS010000001.1"/>
</dbReference>
<protein>
    <submittedName>
        <fullName evidence="4">2,4-dienoyl-CoA reductase-like NADH-dependent reductase (Old Yellow Enzyme family)</fullName>
    </submittedName>
</protein>
<keyword evidence="1" id="KW-0285">Flavoprotein</keyword>
<keyword evidence="2" id="KW-0560">Oxidoreductase</keyword>
<organism evidence="4 5">
    <name type="scientific">Naumannella cuiyingiana</name>
    <dbReference type="NCBI Taxonomy" id="1347891"/>
    <lineage>
        <taxon>Bacteria</taxon>
        <taxon>Bacillati</taxon>
        <taxon>Actinomycetota</taxon>
        <taxon>Actinomycetes</taxon>
        <taxon>Propionibacteriales</taxon>
        <taxon>Propionibacteriaceae</taxon>
        <taxon>Naumannella</taxon>
    </lineage>
</organism>
<dbReference type="GO" id="GO:0010181">
    <property type="term" value="F:FMN binding"/>
    <property type="evidence" value="ECO:0007669"/>
    <property type="project" value="InterPro"/>
</dbReference>
<dbReference type="PANTHER" id="PTHR43656:SF2">
    <property type="entry name" value="BINDING OXIDOREDUCTASE, PUTATIVE (AFU_ORTHOLOGUE AFUA_2G08260)-RELATED"/>
    <property type="match status" value="1"/>
</dbReference>
<dbReference type="SUPFAM" id="SSF51395">
    <property type="entry name" value="FMN-linked oxidoreductases"/>
    <property type="match status" value="1"/>
</dbReference>
<dbReference type="InterPro" id="IPR051799">
    <property type="entry name" value="NADH_flavin_oxidoreductase"/>
</dbReference>
<dbReference type="Pfam" id="PF00724">
    <property type="entry name" value="Oxidored_FMN"/>
    <property type="match status" value="1"/>
</dbReference>
<dbReference type="AlphaFoldDB" id="A0A7Z0ILH1"/>
<evidence type="ECO:0000256" key="1">
    <source>
        <dbReference type="ARBA" id="ARBA00022630"/>
    </source>
</evidence>